<dbReference type="Proteomes" id="UP001221898">
    <property type="component" value="Unassembled WGS sequence"/>
</dbReference>
<evidence type="ECO:0000256" key="1">
    <source>
        <dbReference type="SAM" id="MobiDB-lite"/>
    </source>
</evidence>
<gene>
    <name evidence="2" type="ORF">AAFF_G00187160</name>
</gene>
<evidence type="ECO:0000313" key="2">
    <source>
        <dbReference type="EMBL" id="KAJ8410759.1"/>
    </source>
</evidence>
<evidence type="ECO:0000313" key="3">
    <source>
        <dbReference type="Proteomes" id="UP001221898"/>
    </source>
</evidence>
<name>A0AAD7WWF5_9TELE</name>
<accession>A0AAD7WWF5</accession>
<feature type="region of interest" description="Disordered" evidence="1">
    <location>
        <begin position="44"/>
        <end position="80"/>
    </location>
</feature>
<dbReference type="EMBL" id="JAINUG010000025">
    <property type="protein sequence ID" value="KAJ8410759.1"/>
    <property type="molecule type" value="Genomic_DNA"/>
</dbReference>
<proteinExistence type="predicted"/>
<comment type="caution">
    <text evidence="2">The sequence shown here is derived from an EMBL/GenBank/DDBJ whole genome shotgun (WGS) entry which is preliminary data.</text>
</comment>
<reference evidence="2" key="1">
    <citation type="journal article" date="2023" name="Science">
        <title>Genome structures resolve the early diversification of teleost fishes.</title>
        <authorList>
            <person name="Parey E."/>
            <person name="Louis A."/>
            <person name="Montfort J."/>
            <person name="Bouchez O."/>
            <person name="Roques C."/>
            <person name="Iampietro C."/>
            <person name="Lluch J."/>
            <person name="Castinel A."/>
            <person name="Donnadieu C."/>
            <person name="Desvignes T."/>
            <person name="Floi Bucao C."/>
            <person name="Jouanno E."/>
            <person name="Wen M."/>
            <person name="Mejri S."/>
            <person name="Dirks R."/>
            <person name="Jansen H."/>
            <person name="Henkel C."/>
            <person name="Chen W.J."/>
            <person name="Zahm M."/>
            <person name="Cabau C."/>
            <person name="Klopp C."/>
            <person name="Thompson A.W."/>
            <person name="Robinson-Rechavi M."/>
            <person name="Braasch I."/>
            <person name="Lecointre G."/>
            <person name="Bobe J."/>
            <person name="Postlethwait J.H."/>
            <person name="Berthelot C."/>
            <person name="Roest Crollius H."/>
            <person name="Guiguen Y."/>
        </authorList>
    </citation>
    <scope>NUCLEOTIDE SEQUENCE</scope>
    <source>
        <strain evidence="2">NC1722</strain>
    </source>
</reference>
<sequence length="80" mass="8787">MEIYIVTNLLITDRVLTAERTLVRQIQKTVSTTGVSVPASHTLLRGGAELRRGSRTPTIMRKKRSGPLPRSSAPTISSEK</sequence>
<keyword evidence="3" id="KW-1185">Reference proteome</keyword>
<organism evidence="2 3">
    <name type="scientific">Aldrovandia affinis</name>
    <dbReference type="NCBI Taxonomy" id="143900"/>
    <lineage>
        <taxon>Eukaryota</taxon>
        <taxon>Metazoa</taxon>
        <taxon>Chordata</taxon>
        <taxon>Craniata</taxon>
        <taxon>Vertebrata</taxon>
        <taxon>Euteleostomi</taxon>
        <taxon>Actinopterygii</taxon>
        <taxon>Neopterygii</taxon>
        <taxon>Teleostei</taxon>
        <taxon>Notacanthiformes</taxon>
        <taxon>Halosauridae</taxon>
        <taxon>Aldrovandia</taxon>
    </lineage>
</organism>
<protein>
    <submittedName>
        <fullName evidence="2">Uncharacterized protein</fullName>
    </submittedName>
</protein>
<dbReference type="AlphaFoldDB" id="A0AAD7WWF5"/>